<reference evidence="1 2" key="2">
    <citation type="submission" date="2009-02" db="EMBL/GenBank/DDBJ databases">
        <title>Draft genome sequence of Clostridium methylpentosum (DSM 5476).</title>
        <authorList>
            <person name="Sudarsanam P."/>
            <person name="Ley R."/>
            <person name="Guruge J."/>
            <person name="Turnbaugh P.J."/>
            <person name="Mahowald M."/>
            <person name="Liep D."/>
            <person name="Gordon J."/>
        </authorList>
    </citation>
    <scope>NUCLEOTIDE SEQUENCE [LARGE SCALE GENOMIC DNA]</scope>
    <source>
        <strain evidence="1 2">DSM 5476</strain>
    </source>
</reference>
<evidence type="ECO:0000313" key="1">
    <source>
        <dbReference type="EMBL" id="EEG30679.1"/>
    </source>
</evidence>
<proteinExistence type="predicted"/>
<dbReference type="InterPro" id="IPR020288">
    <property type="entry name" value="Sheath_initiator"/>
</dbReference>
<accession>C0ED27</accession>
<gene>
    <name evidence="1" type="ORF">CLOSTMETH_01748</name>
</gene>
<dbReference type="eggNOG" id="ENOG5031F2E">
    <property type="taxonomic scope" value="Bacteria"/>
</dbReference>
<dbReference type="Proteomes" id="UP000003340">
    <property type="component" value="Unassembled WGS sequence"/>
</dbReference>
<reference evidence="1 2" key="1">
    <citation type="submission" date="2009-01" db="EMBL/GenBank/DDBJ databases">
        <authorList>
            <person name="Fulton L."/>
            <person name="Clifton S."/>
            <person name="Fulton B."/>
            <person name="Xu J."/>
            <person name="Minx P."/>
            <person name="Pepin K.H."/>
            <person name="Johnson M."/>
            <person name="Bhonagiri V."/>
            <person name="Nash W.E."/>
            <person name="Mardis E.R."/>
            <person name="Wilson R.K."/>
        </authorList>
    </citation>
    <scope>NUCLEOTIDE SEQUENCE [LARGE SCALE GENOMIC DNA]</scope>
    <source>
        <strain evidence="1 2">DSM 5476</strain>
    </source>
</reference>
<evidence type="ECO:0008006" key="3">
    <source>
        <dbReference type="Google" id="ProtNLM"/>
    </source>
</evidence>
<dbReference type="EMBL" id="ACEC01000058">
    <property type="protein sequence ID" value="EEG30679.1"/>
    <property type="molecule type" value="Genomic_DNA"/>
</dbReference>
<sequence>MPEIFPVFDVPEIPAQEVGTQRYYESMLFDFNIGDFVRDGSNKVVRCDGKTAWLQWCVKTVLTQRFSCLAYNSDIGTELEEAFAETDRQAAQSSLERTITEALLADPAGRTQCVKNFSFAWGADHVDVSFEVTGVEGSTEQLSIELKGG</sequence>
<keyword evidence="2" id="KW-1185">Reference proteome</keyword>
<dbReference type="HOGENOM" id="CLU_141574_1_0_9"/>
<comment type="caution">
    <text evidence="1">The sequence shown here is derived from an EMBL/GenBank/DDBJ whole genome shotgun (WGS) entry which is preliminary data.</text>
</comment>
<protein>
    <recommendedName>
        <fullName evidence="3">Phage protein XkdS</fullName>
    </recommendedName>
</protein>
<evidence type="ECO:0000313" key="2">
    <source>
        <dbReference type="Proteomes" id="UP000003340"/>
    </source>
</evidence>
<dbReference type="Pfam" id="PF10934">
    <property type="entry name" value="Sheath_initiator"/>
    <property type="match status" value="1"/>
</dbReference>
<name>C0ED27_9FIRM</name>
<organism evidence="1 2">
    <name type="scientific">[Clostridium] methylpentosum DSM 5476</name>
    <dbReference type="NCBI Taxonomy" id="537013"/>
    <lineage>
        <taxon>Bacteria</taxon>
        <taxon>Bacillati</taxon>
        <taxon>Bacillota</taxon>
        <taxon>Clostridia</taxon>
        <taxon>Eubacteriales</taxon>
        <taxon>Oscillospiraceae</taxon>
        <taxon>Oscillospiraceae incertae sedis</taxon>
    </lineage>
</organism>
<dbReference type="STRING" id="537013.CLOSTMETH_01748"/>
<dbReference type="AlphaFoldDB" id="C0ED27"/>